<organism evidence="1 2">
    <name type="scientific">Cephalotus follicularis</name>
    <name type="common">Albany pitcher plant</name>
    <dbReference type="NCBI Taxonomy" id="3775"/>
    <lineage>
        <taxon>Eukaryota</taxon>
        <taxon>Viridiplantae</taxon>
        <taxon>Streptophyta</taxon>
        <taxon>Embryophyta</taxon>
        <taxon>Tracheophyta</taxon>
        <taxon>Spermatophyta</taxon>
        <taxon>Magnoliopsida</taxon>
        <taxon>eudicotyledons</taxon>
        <taxon>Gunneridae</taxon>
        <taxon>Pentapetalae</taxon>
        <taxon>rosids</taxon>
        <taxon>fabids</taxon>
        <taxon>Oxalidales</taxon>
        <taxon>Cephalotaceae</taxon>
        <taxon>Cephalotus</taxon>
    </lineage>
</organism>
<keyword evidence="2" id="KW-1185">Reference proteome</keyword>
<reference evidence="2" key="1">
    <citation type="submission" date="2016-04" db="EMBL/GenBank/DDBJ databases">
        <title>Cephalotus genome sequencing.</title>
        <authorList>
            <person name="Fukushima K."/>
            <person name="Hasebe M."/>
            <person name="Fang X."/>
        </authorList>
    </citation>
    <scope>NUCLEOTIDE SEQUENCE [LARGE SCALE GENOMIC DNA]</scope>
    <source>
        <strain evidence="2">cv. St1</strain>
    </source>
</reference>
<dbReference type="AlphaFoldDB" id="A0A1Q3BS75"/>
<comment type="caution">
    <text evidence="1">The sequence shown here is derived from an EMBL/GenBank/DDBJ whole genome shotgun (WGS) entry which is preliminary data.</text>
</comment>
<dbReference type="Proteomes" id="UP000187406">
    <property type="component" value="Unassembled WGS sequence"/>
</dbReference>
<feature type="non-terminal residue" evidence="1">
    <location>
        <position position="1"/>
    </location>
</feature>
<name>A0A1Q3BS75_CEPFO</name>
<dbReference type="OrthoDB" id="1166206at2759"/>
<evidence type="ECO:0000313" key="2">
    <source>
        <dbReference type="Proteomes" id="UP000187406"/>
    </source>
</evidence>
<accession>A0A1Q3BS75</accession>
<gene>
    <name evidence="1" type="ORF">CFOL_v3_14334</name>
</gene>
<protein>
    <submittedName>
        <fullName evidence="1">Uncharacterized protein</fullName>
    </submittedName>
</protein>
<proteinExistence type="predicted"/>
<dbReference type="InParanoid" id="A0A1Q3BS75"/>
<evidence type="ECO:0000313" key="1">
    <source>
        <dbReference type="EMBL" id="GAV70836.1"/>
    </source>
</evidence>
<dbReference type="EMBL" id="BDDD01000844">
    <property type="protein sequence ID" value="GAV70836.1"/>
    <property type="molecule type" value="Genomic_DNA"/>
</dbReference>
<sequence length="108" mass="13216">ENYGLRLRPMVRPMYRRSYPVDQLYPFPRNHKVLEFITFSEDGTQSRIEHIDRFTIQCGDVNFLLDCLEFFNWYNLQLVCIFAIKFSPRMVIVRRNVLYLNFIRPYLK</sequence>